<sequence>MDTLPEHVAEFVVQLINVGNSVVGVVESLAEALTDTTGEPLEVTRHDVLAMVAGTVGVRLASIPPADFVRASELVEQTITVILDDLHRAAELAGERRRGHRTVRSSHG</sequence>
<name>A0A9X3NA60_9ACTN</name>
<organism evidence="1 2">
    <name type="scientific">Solirubrobacter phytolaccae</name>
    <dbReference type="NCBI Taxonomy" id="1404360"/>
    <lineage>
        <taxon>Bacteria</taxon>
        <taxon>Bacillati</taxon>
        <taxon>Actinomycetota</taxon>
        <taxon>Thermoleophilia</taxon>
        <taxon>Solirubrobacterales</taxon>
        <taxon>Solirubrobacteraceae</taxon>
        <taxon>Solirubrobacter</taxon>
    </lineage>
</organism>
<dbReference type="Proteomes" id="UP001147653">
    <property type="component" value="Unassembled WGS sequence"/>
</dbReference>
<gene>
    <name evidence="1" type="ORF">OJ997_13335</name>
</gene>
<evidence type="ECO:0000313" key="1">
    <source>
        <dbReference type="EMBL" id="MDA0181284.1"/>
    </source>
</evidence>
<reference evidence="1" key="1">
    <citation type="submission" date="2022-10" db="EMBL/GenBank/DDBJ databases">
        <title>The WGS of Solirubrobacter phytolaccae KCTC 29190.</title>
        <authorList>
            <person name="Jiang Z."/>
        </authorList>
    </citation>
    <scope>NUCLEOTIDE SEQUENCE</scope>
    <source>
        <strain evidence="1">KCTC 29190</strain>
    </source>
</reference>
<proteinExistence type="predicted"/>
<keyword evidence="2" id="KW-1185">Reference proteome</keyword>
<protein>
    <submittedName>
        <fullName evidence="1">Uncharacterized protein</fullName>
    </submittedName>
</protein>
<accession>A0A9X3NA60</accession>
<dbReference type="AlphaFoldDB" id="A0A9X3NA60"/>
<dbReference type="EMBL" id="JAPDDP010000020">
    <property type="protein sequence ID" value="MDA0181284.1"/>
    <property type="molecule type" value="Genomic_DNA"/>
</dbReference>
<evidence type="ECO:0000313" key="2">
    <source>
        <dbReference type="Proteomes" id="UP001147653"/>
    </source>
</evidence>
<comment type="caution">
    <text evidence="1">The sequence shown here is derived from an EMBL/GenBank/DDBJ whole genome shotgun (WGS) entry which is preliminary data.</text>
</comment>
<dbReference type="RefSeq" id="WP_270025597.1">
    <property type="nucleotide sequence ID" value="NZ_JAPDDP010000020.1"/>
</dbReference>